<accession>A0A2P1PZV4</accession>
<geneLocation type="plasmid" evidence="1">
    <name>unnamed</name>
</geneLocation>
<reference evidence="1 2" key="1">
    <citation type="submission" date="2018-03" db="EMBL/GenBank/DDBJ databases">
        <title>Ahniella affigens gen. nov., sp. nov., a gammaproteobacterium isolated from sandy soil near a stream.</title>
        <authorList>
            <person name="Ko Y."/>
            <person name="Kim J.-H."/>
        </authorList>
    </citation>
    <scope>NUCLEOTIDE SEQUENCE [LARGE SCALE GENOMIC DNA]</scope>
    <source>
        <strain evidence="1 2">D13</strain>
        <plasmid evidence="2">Plasmid unnamed</plasmid>
    </source>
</reference>
<dbReference type="Proteomes" id="UP000241074">
    <property type="component" value="Plasmid unnamed"/>
</dbReference>
<organism evidence="1 2">
    <name type="scientific">Ahniella affigens</name>
    <dbReference type="NCBI Taxonomy" id="2021234"/>
    <lineage>
        <taxon>Bacteria</taxon>
        <taxon>Pseudomonadati</taxon>
        <taxon>Pseudomonadota</taxon>
        <taxon>Gammaproteobacteria</taxon>
        <taxon>Lysobacterales</taxon>
        <taxon>Rhodanobacteraceae</taxon>
        <taxon>Ahniella</taxon>
    </lineage>
</organism>
<sequence length="260" mass="29078">MLHTLYENYLIVRQIIPHPRWFATLTGINERVADNVLTGTRKISVRHVVAIARAFGLADGSLQFPINGSLDPLADDNLLRQEWLRACIAAHGTPRRACLKYPGLGAKTLPRLVRKGSYLSPIMCELIGRHTGWECPSLTVPREGFLGAFGLEMADLVGAIRLARLREVDESDLPMRTQPTQIAVTPALRYQEHTAQSLLLVLEGSDLDVTISLHVTWFLNEVSKAIQARRITAAQARKLRRELKRKQLASLGQIRLRLVA</sequence>
<reference evidence="1 2" key="2">
    <citation type="submission" date="2018-03" db="EMBL/GenBank/DDBJ databases">
        <authorList>
            <person name="Keele B.F."/>
        </authorList>
    </citation>
    <scope>NUCLEOTIDE SEQUENCE [LARGE SCALE GENOMIC DNA]</scope>
    <source>
        <strain evidence="1 2">D13</strain>
        <plasmid evidence="2">Plasmid unnamed</plasmid>
    </source>
</reference>
<name>A0A2P1PZV4_9GAMM</name>
<keyword evidence="1" id="KW-0614">Plasmid</keyword>
<gene>
    <name evidence="1" type="ORF">C7S18_24050</name>
</gene>
<dbReference type="EMBL" id="CP027861">
    <property type="protein sequence ID" value="AVQ00374.1"/>
    <property type="molecule type" value="Genomic_DNA"/>
</dbReference>
<protein>
    <submittedName>
        <fullName evidence="1">Uncharacterized protein</fullName>
    </submittedName>
</protein>
<evidence type="ECO:0000313" key="1">
    <source>
        <dbReference type="EMBL" id="AVQ00374.1"/>
    </source>
</evidence>
<dbReference type="KEGG" id="xba:C7S18_24050"/>
<proteinExistence type="predicted"/>
<dbReference type="RefSeq" id="WP_106894291.1">
    <property type="nucleotide sequence ID" value="NZ_CP027861.1"/>
</dbReference>
<dbReference type="AlphaFoldDB" id="A0A2P1PZV4"/>
<keyword evidence="2" id="KW-1185">Reference proteome</keyword>
<evidence type="ECO:0000313" key="2">
    <source>
        <dbReference type="Proteomes" id="UP000241074"/>
    </source>
</evidence>